<dbReference type="AlphaFoldDB" id="A0A2M8ESD1"/>
<dbReference type="EMBL" id="PFSF01000049">
    <property type="protein sequence ID" value="PJC28025.1"/>
    <property type="molecule type" value="Genomic_DNA"/>
</dbReference>
<accession>A0A2M8ESD1</accession>
<gene>
    <name evidence="3" type="ORF">CO054_02365</name>
</gene>
<comment type="caution">
    <text evidence="3">The sequence shown here is derived from an EMBL/GenBank/DDBJ whole genome shotgun (WGS) entry which is preliminary data.</text>
</comment>
<name>A0A2M8ESD1_9BACT</name>
<dbReference type="Proteomes" id="UP000229816">
    <property type="component" value="Unassembled WGS sequence"/>
</dbReference>
<protein>
    <recommendedName>
        <fullName evidence="5">Bacterial Ig domain-containing protein</fullName>
    </recommendedName>
</protein>
<proteinExistence type="predicted"/>
<evidence type="ECO:0000256" key="2">
    <source>
        <dbReference type="SAM" id="Phobius"/>
    </source>
</evidence>
<organism evidence="3 4">
    <name type="scientific">Candidatus Shapirobacteria bacterium CG_4_9_14_0_2_um_filter_39_11</name>
    <dbReference type="NCBI Taxonomy" id="1974478"/>
    <lineage>
        <taxon>Bacteria</taxon>
        <taxon>Candidatus Shapironibacteriota</taxon>
    </lineage>
</organism>
<reference evidence="4" key="1">
    <citation type="submission" date="2017-09" db="EMBL/GenBank/DDBJ databases">
        <title>Depth-based differentiation of microbial function through sediment-hosted aquifers and enrichment of novel symbionts in the deep terrestrial subsurface.</title>
        <authorList>
            <person name="Probst A.J."/>
            <person name="Ladd B."/>
            <person name="Jarett J.K."/>
            <person name="Geller-Mcgrath D.E."/>
            <person name="Sieber C.M.K."/>
            <person name="Emerson J.B."/>
            <person name="Anantharaman K."/>
            <person name="Thomas B.C."/>
            <person name="Malmstrom R."/>
            <person name="Stieglmeier M."/>
            <person name="Klingl A."/>
            <person name="Woyke T."/>
            <person name="Ryan C.M."/>
            <person name="Banfield J.F."/>
        </authorList>
    </citation>
    <scope>NUCLEOTIDE SEQUENCE [LARGE SCALE GENOMIC DNA]</scope>
</reference>
<keyword evidence="2" id="KW-1133">Transmembrane helix</keyword>
<evidence type="ECO:0008006" key="5">
    <source>
        <dbReference type="Google" id="ProtNLM"/>
    </source>
</evidence>
<sequence length="142" mass="15173">MRKEVLIAIVIGFGLGLVITFGIWTANRALKRAPSTPAPSKEEEAITPTSAPQEFSLTITSPEDESISTQEKIEVAGKTAPDVTVVILYQEGEKIIQADSQGSFSSEITLVGGANQIEITAYDQDGNEVSKTINVVYSTAEI</sequence>
<dbReference type="Pfam" id="PF09136">
    <property type="entry name" value="Glucodextran_B"/>
    <property type="match status" value="1"/>
</dbReference>
<evidence type="ECO:0000313" key="4">
    <source>
        <dbReference type="Proteomes" id="UP000229816"/>
    </source>
</evidence>
<evidence type="ECO:0000256" key="1">
    <source>
        <dbReference type="SAM" id="MobiDB-lite"/>
    </source>
</evidence>
<dbReference type="Gene3D" id="2.60.40.10">
    <property type="entry name" value="Immunoglobulins"/>
    <property type="match status" value="1"/>
</dbReference>
<feature type="transmembrane region" description="Helical" evidence="2">
    <location>
        <begin position="6"/>
        <end position="26"/>
    </location>
</feature>
<dbReference type="InterPro" id="IPR013783">
    <property type="entry name" value="Ig-like_fold"/>
</dbReference>
<keyword evidence="2" id="KW-0812">Transmembrane</keyword>
<feature type="region of interest" description="Disordered" evidence="1">
    <location>
        <begin position="32"/>
        <end position="53"/>
    </location>
</feature>
<keyword evidence="2" id="KW-0472">Membrane</keyword>
<evidence type="ECO:0000313" key="3">
    <source>
        <dbReference type="EMBL" id="PJC28025.1"/>
    </source>
</evidence>